<dbReference type="Gene3D" id="1.10.10.10">
    <property type="entry name" value="Winged helix-like DNA-binding domain superfamily/Winged helix DNA-binding domain"/>
    <property type="match status" value="1"/>
</dbReference>
<evidence type="ECO:0000256" key="15">
    <source>
        <dbReference type="PROSITE-ProRule" id="PRU00289"/>
    </source>
</evidence>
<dbReference type="InterPro" id="IPR002543">
    <property type="entry name" value="FtsK_dom"/>
</dbReference>
<keyword evidence="8 15" id="KW-0067">ATP-binding</keyword>
<feature type="compositionally biased region" description="Basic residues" evidence="16">
    <location>
        <begin position="1"/>
        <end position="21"/>
    </location>
</feature>
<dbReference type="Proteomes" id="UP000268059">
    <property type="component" value="Chromosome"/>
</dbReference>
<dbReference type="GO" id="GO:0007059">
    <property type="term" value="P:chromosome segregation"/>
    <property type="evidence" value="ECO:0007669"/>
    <property type="project" value="UniProtKB-KW"/>
</dbReference>
<keyword evidence="12" id="KW-0131">Cell cycle</keyword>
<keyword evidence="10" id="KW-0238">DNA-binding</keyword>
<evidence type="ECO:0000256" key="9">
    <source>
        <dbReference type="ARBA" id="ARBA00022989"/>
    </source>
</evidence>
<evidence type="ECO:0000256" key="11">
    <source>
        <dbReference type="ARBA" id="ARBA00023136"/>
    </source>
</evidence>
<dbReference type="Pfam" id="PF09397">
    <property type="entry name" value="FtsK_gamma"/>
    <property type="match status" value="1"/>
</dbReference>
<evidence type="ECO:0000256" key="10">
    <source>
        <dbReference type="ARBA" id="ARBA00023125"/>
    </source>
</evidence>
<dbReference type="PROSITE" id="PS50901">
    <property type="entry name" value="FTSK"/>
    <property type="match status" value="1"/>
</dbReference>
<evidence type="ECO:0000256" key="5">
    <source>
        <dbReference type="ARBA" id="ARBA00022692"/>
    </source>
</evidence>
<evidence type="ECO:0000256" key="4">
    <source>
        <dbReference type="ARBA" id="ARBA00022618"/>
    </source>
</evidence>
<comment type="subcellular location">
    <subcellularLocation>
        <location evidence="1">Cell membrane</location>
        <topology evidence="1">Multi-pass membrane protein</topology>
    </subcellularLocation>
</comment>
<dbReference type="SMART" id="SM00382">
    <property type="entry name" value="AAA"/>
    <property type="match status" value="1"/>
</dbReference>
<feature type="transmembrane region" description="Helical" evidence="17">
    <location>
        <begin position="113"/>
        <end position="129"/>
    </location>
</feature>
<organism evidence="19 20">
    <name type="scientific">Intestinibaculum porci</name>
    <dbReference type="NCBI Taxonomy" id="2487118"/>
    <lineage>
        <taxon>Bacteria</taxon>
        <taxon>Bacillati</taxon>
        <taxon>Bacillota</taxon>
        <taxon>Erysipelotrichia</taxon>
        <taxon>Erysipelotrichales</taxon>
        <taxon>Erysipelotrichaceae</taxon>
        <taxon>Intestinibaculum</taxon>
    </lineage>
</organism>
<dbReference type="PANTHER" id="PTHR22683">
    <property type="entry name" value="SPORULATION PROTEIN RELATED"/>
    <property type="match status" value="1"/>
</dbReference>
<evidence type="ECO:0000256" key="7">
    <source>
        <dbReference type="ARBA" id="ARBA00022829"/>
    </source>
</evidence>
<dbReference type="EMBL" id="AP019309">
    <property type="protein sequence ID" value="BBH26533.1"/>
    <property type="molecule type" value="Genomic_DNA"/>
</dbReference>
<comment type="function">
    <text evidence="13">Essential cell division protein that coordinates cell division and chromosome segregation. The N-terminus is involved in assembly of the cell-division machinery. The C-terminus functions as a DNA motor that moves dsDNA in an ATP-dependent manner towards the dif recombination site, which is located within the replication terminus region. Required for activation of the Xer recombinase, allowing activation of chromosome unlinking by recombination.</text>
</comment>
<dbReference type="InterPro" id="IPR050206">
    <property type="entry name" value="FtsK/SpoIIIE/SftA"/>
</dbReference>
<reference evidence="19 20" key="1">
    <citation type="submission" date="2018-11" db="EMBL/GenBank/DDBJ databases">
        <title>Novel Erysipelotrichaceae bacterium isolated from small intestine of a swine.</title>
        <authorList>
            <person name="Kim J.S."/>
            <person name="Choe H."/>
            <person name="Lee Y.R."/>
            <person name="Kim K.M."/>
            <person name="Park D.S."/>
        </authorList>
    </citation>
    <scope>NUCLEOTIDE SEQUENCE [LARGE SCALE GENOMIC DNA]</scope>
    <source>
        <strain evidence="19 20">SG0102</strain>
    </source>
</reference>
<feature type="transmembrane region" description="Helical" evidence="17">
    <location>
        <begin position="149"/>
        <end position="166"/>
    </location>
</feature>
<dbReference type="AlphaFoldDB" id="A0A3G9JNF9"/>
<feature type="domain" description="FtsK" evidence="18">
    <location>
        <begin position="442"/>
        <end position="640"/>
    </location>
</feature>
<keyword evidence="11 17" id="KW-0472">Membrane</keyword>
<dbReference type="InterPro" id="IPR036388">
    <property type="entry name" value="WH-like_DNA-bd_sf"/>
</dbReference>
<keyword evidence="9 17" id="KW-1133">Transmembrane helix</keyword>
<dbReference type="RefSeq" id="WP_125119387.1">
    <property type="nucleotide sequence ID" value="NZ_AP019309.1"/>
</dbReference>
<evidence type="ECO:0000313" key="20">
    <source>
        <dbReference type="Proteomes" id="UP000268059"/>
    </source>
</evidence>
<dbReference type="GO" id="GO:0051301">
    <property type="term" value="P:cell division"/>
    <property type="evidence" value="ECO:0007669"/>
    <property type="project" value="UniProtKB-KW"/>
</dbReference>
<dbReference type="SUPFAM" id="SSF52540">
    <property type="entry name" value="P-loop containing nucleoside triphosphate hydrolases"/>
    <property type="match status" value="1"/>
</dbReference>
<sequence>MARKQTSKKASTKKTTKKNTKNTKTSSKKAKETQPTEKLISDAVKFRLLALAGLFFVAIAFYGYGVIGHALHQVFAFLFGTSFTLAAAFIILIGALLYMLIYARTPRLSSPEWVGVLLIFVAALIIYCFDDHHYGIKVINDYVEKGQFVGGGMVGYLLYGILSALFAPTGTLWAAILMIAVGVIFISARMLFKYRQYEAELPEEEELETPMMERMKKPKFFDMSDKTQVQKSKKEKDDFLFPEEAFEEPVKKKVSAPKPVKKEAAPAPAMKAMEPKPIKVKTEKKEDLKPLETPKPVKTKHGEYQLPSYKLLNPVPESASNKDELRNATETGHNLEMILDQFGVHVHVEDLQIGPTVTKYELRLEVGTRVSRILSLQDDIQLALAAKDIRIEAPIPGKPFVGIEVPNKSASMVPYNEIFQMHMREKSWDNKVAVPLGKDVSGQLITAELNKMPHLLIAGATGSGKSVCVNSIITSLLMKATPEEVRLILVDPKKVELSNYNGVPHLLSPVVTDPKKAAGVLQEVVVEMERRYEVFADNNKRNMTSYNTFAKEFNKTAKEGEEKEVMPYIVVILDEVADLMMVASKTVEDCIMRLAQMARAAGIHMIVATQRPSTDIITGVIKANIPSRIAFAVSSSIDSRTILDTSGAEKLLGKGDMLFSPMGASSPIRVQGAFVGDDEVARVVDFVSHQMEANYDDKYVNAKVTGSIGEDGGDDGDEDEEYEECRAFVIQAQKASTSLLQRRFRIGYNKAARIIEQLEENGVIGPANGSKPREVYIKTSEQEEM</sequence>
<evidence type="ECO:0000256" key="1">
    <source>
        <dbReference type="ARBA" id="ARBA00004651"/>
    </source>
</evidence>
<dbReference type="GO" id="GO:0005524">
    <property type="term" value="F:ATP binding"/>
    <property type="evidence" value="ECO:0007669"/>
    <property type="project" value="UniProtKB-UniRule"/>
</dbReference>
<keyword evidence="7" id="KW-0159">Chromosome partition</keyword>
<evidence type="ECO:0000256" key="14">
    <source>
        <dbReference type="ARBA" id="ARBA00025923"/>
    </source>
</evidence>
<evidence type="ECO:0000256" key="8">
    <source>
        <dbReference type="ARBA" id="ARBA00022840"/>
    </source>
</evidence>
<dbReference type="PANTHER" id="PTHR22683:SF41">
    <property type="entry name" value="DNA TRANSLOCASE FTSK"/>
    <property type="match status" value="1"/>
</dbReference>
<dbReference type="Pfam" id="PF13491">
    <property type="entry name" value="FtsK_4TM"/>
    <property type="match status" value="1"/>
</dbReference>
<dbReference type="GO" id="GO:0005886">
    <property type="term" value="C:plasma membrane"/>
    <property type="evidence" value="ECO:0007669"/>
    <property type="project" value="UniProtKB-SubCell"/>
</dbReference>
<evidence type="ECO:0000256" key="6">
    <source>
        <dbReference type="ARBA" id="ARBA00022741"/>
    </source>
</evidence>
<dbReference type="GO" id="GO:0003677">
    <property type="term" value="F:DNA binding"/>
    <property type="evidence" value="ECO:0007669"/>
    <property type="project" value="UniProtKB-KW"/>
</dbReference>
<dbReference type="KEGG" id="ebm:SG0102_14670"/>
<dbReference type="Gene3D" id="3.40.50.300">
    <property type="entry name" value="P-loop containing nucleotide triphosphate hydrolases"/>
    <property type="match status" value="1"/>
</dbReference>
<evidence type="ECO:0000256" key="16">
    <source>
        <dbReference type="SAM" id="MobiDB-lite"/>
    </source>
</evidence>
<evidence type="ECO:0000256" key="3">
    <source>
        <dbReference type="ARBA" id="ARBA00022475"/>
    </source>
</evidence>
<evidence type="ECO:0000256" key="13">
    <source>
        <dbReference type="ARBA" id="ARBA00024986"/>
    </source>
</evidence>
<keyword evidence="4" id="KW-0132">Cell division</keyword>
<dbReference type="Gene3D" id="3.30.980.40">
    <property type="match status" value="1"/>
</dbReference>
<protein>
    <recommendedName>
        <fullName evidence="18">FtsK domain-containing protein</fullName>
    </recommendedName>
</protein>
<keyword evidence="6 15" id="KW-0547">Nucleotide-binding</keyword>
<dbReference type="InterPro" id="IPR027417">
    <property type="entry name" value="P-loop_NTPase"/>
</dbReference>
<feature type="transmembrane region" description="Helical" evidence="17">
    <location>
        <begin position="172"/>
        <end position="192"/>
    </location>
</feature>
<evidence type="ECO:0000256" key="12">
    <source>
        <dbReference type="ARBA" id="ARBA00023306"/>
    </source>
</evidence>
<evidence type="ECO:0000313" key="19">
    <source>
        <dbReference type="EMBL" id="BBH26533.1"/>
    </source>
</evidence>
<comment type="subunit">
    <text evidence="14">Homohexamer. Forms a ring that surrounds DNA.</text>
</comment>
<gene>
    <name evidence="19" type="ORF">SG0102_14670</name>
</gene>
<feature type="region of interest" description="Disordered" evidence="16">
    <location>
        <begin position="763"/>
        <end position="785"/>
    </location>
</feature>
<dbReference type="InParanoid" id="A0A3G9JNF9"/>
<dbReference type="InterPro" id="IPR025199">
    <property type="entry name" value="FtsK_4TM"/>
</dbReference>
<keyword evidence="5 17" id="KW-0812">Transmembrane</keyword>
<dbReference type="OrthoDB" id="9807790at2"/>
<dbReference type="Pfam" id="PF01580">
    <property type="entry name" value="FtsK_SpoIIIE"/>
    <property type="match status" value="1"/>
</dbReference>
<proteinExistence type="inferred from homology"/>
<dbReference type="InterPro" id="IPR041027">
    <property type="entry name" value="FtsK_alpha"/>
</dbReference>
<name>A0A3G9JNF9_9FIRM</name>
<dbReference type="InterPro" id="IPR003593">
    <property type="entry name" value="AAA+_ATPase"/>
</dbReference>
<dbReference type="InterPro" id="IPR036390">
    <property type="entry name" value="WH_DNA-bd_sf"/>
</dbReference>
<evidence type="ECO:0000256" key="2">
    <source>
        <dbReference type="ARBA" id="ARBA00006474"/>
    </source>
</evidence>
<evidence type="ECO:0000256" key="17">
    <source>
        <dbReference type="SAM" id="Phobius"/>
    </source>
</evidence>
<accession>A0A3G9JNF9</accession>
<feature type="transmembrane region" description="Helical" evidence="17">
    <location>
        <begin position="48"/>
        <end position="67"/>
    </location>
</feature>
<comment type="similarity">
    <text evidence="2">Belongs to the FtsK/SpoIIIE/SftA family.</text>
</comment>
<dbReference type="InterPro" id="IPR018541">
    <property type="entry name" value="Ftsk_gamma"/>
</dbReference>
<dbReference type="FunCoup" id="A0A3G9JNF9">
    <property type="interactions" value="202"/>
</dbReference>
<feature type="binding site" evidence="15">
    <location>
        <begin position="459"/>
        <end position="466"/>
    </location>
    <ligand>
        <name>ATP</name>
        <dbReference type="ChEBI" id="CHEBI:30616"/>
    </ligand>
</feature>
<dbReference type="Pfam" id="PF17854">
    <property type="entry name" value="FtsK_alpha"/>
    <property type="match status" value="1"/>
</dbReference>
<feature type="transmembrane region" description="Helical" evidence="17">
    <location>
        <begin position="74"/>
        <end position="101"/>
    </location>
</feature>
<dbReference type="SMART" id="SM00843">
    <property type="entry name" value="Ftsk_gamma"/>
    <property type="match status" value="1"/>
</dbReference>
<feature type="region of interest" description="Disordered" evidence="16">
    <location>
        <begin position="1"/>
        <end position="33"/>
    </location>
</feature>
<keyword evidence="20" id="KW-1185">Reference proteome</keyword>
<evidence type="ECO:0000259" key="18">
    <source>
        <dbReference type="PROSITE" id="PS50901"/>
    </source>
</evidence>
<dbReference type="SUPFAM" id="SSF46785">
    <property type="entry name" value="Winged helix' DNA-binding domain"/>
    <property type="match status" value="1"/>
</dbReference>
<keyword evidence="3" id="KW-1003">Cell membrane</keyword>